<evidence type="ECO:0000259" key="11">
    <source>
        <dbReference type="PROSITE" id="PS50112"/>
    </source>
</evidence>
<comment type="similarity">
    <text evidence="2">Belongs to the cyclic nucleotide phosphodiesterase family. PDE8 subfamily.</text>
</comment>
<feature type="compositionally biased region" description="Low complexity" evidence="10">
    <location>
        <begin position="49"/>
        <end position="60"/>
    </location>
</feature>
<dbReference type="CDD" id="cd00077">
    <property type="entry name" value="HDc"/>
    <property type="match status" value="1"/>
</dbReference>
<feature type="region of interest" description="Disordered" evidence="10">
    <location>
        <begin position="365"/>
        <end position="387"/>
    </location>
</feature>
<reference evidence="14" key="1">
    <citation type="submission" date="2024-02" db="UniProtKB">
        <authorList>
            <consortium name="WormBaseParasite"/>
        </authorList>
    </citation>
    <scope>IDENTIFICATION</scope>
</reference>
<dbReference type="WBParaSite" id="TCONS_00011083.p1">
    <property type="protein sequence ID" value="TCONS_00011083.p1"/>
    <property type="gene ID" value="XLOC_005136"/>
</dbReference>
<dbReference type="InterPro" id="IPR002073">
    <property type="entry name" value="PDEase_catalytic_dom"/>
</dbReference>
<dbReference type="Pfam" id="PF00233">
    <property type="entry name" value="PDEase_I"/>
    <property type="match status" value="1"/>
</dbReference>
<dbReference type="InterPro" id="IPR023174">
    <property type="entry name" value="PDEase_CS"/>
</dbReference>
<evidence type="ECO:0000256" key="9">
    <source>
        <dbReference type="RuleBase" id="RU363067"/>
    </source>
</evidence>
<protein>
    <recommendedName>
        <fullName evidence="9">Phosphodiesterase</fullName>
        <ecNumber evidence="9">3.1.4.-</ecNumber>
    </recommendedName>
</protein>
<evidence type="ECO:0000256" key="8">
    <source>
        <dbReference type="PIRSR" id="PIRSR623088-3"/>
    </source>
</evidence>
<dbReference type="PRINTS" id="PR00387">
    <property type="entry name" value="PDIESTERASE1"/>
</dbReference>
<evidence type="ECO:0000256" key="5">
    <source>
        <dbReference type="ARBA" id="ARBA00023149"/>
    </source>
</evidence>
<keyword evidence="5" id="KW-0114">cAMP</keyword>
<feature type="binding site" evidence="7">
    <location>
        <position position="676"/>
    </location>
    <ligand>
        <name>AMP</name>
        <dbReference type="ChEBI" id="CHEBI:456215"/>
    </ligand>
</feature>
<evidence type="ECO:0000256" key="7">
    <source>
        <dbReference type="PIRSR" id="PIRSR623088-2"/>
    </source>
</evidence>
<dbReference type="InterPro" id="IPR000014">
    <property type="entry name" value="PAS"/>
</dbReference>
<sequence>MRWCCGASCSGTPFTLICGNNTNNQNGVDNISQNSLTLHDKRKKNHKNPSTTSKRSSSTPVTVIASSNSVLVGSNRSFENSSSIIKYVNTETKVKNKKFSFTTTSSNSFDYSPTSSLLPKNSESESNNKDGKKISHKRSSNILSSKLLFSGKSSKLPPVQEMPSSVEAFGHMLLRSQKSALIISAISSIVNIPFVEALTQSGWNIFYSDSKDLESLGKENAYFTPTVIIIDSKISTFSSLISSLHTLPYYQDDVFLVALVERSISEKRKQRLVSSVIHHTVVATSTDISLFEFFARLSARLRAIPALFAAEQPIEICDQTNSIQYVNKAYEVLTGLSRSQILGLKGSSMRRRSLNNLSTTRNNNIFQSSASSSITQPTTPQPLDSENLAGNVTLSTTGIEVPNINYADTNINQNNISGRRKSCEWHCIPIPLTNTSYNSQYVYVKRGSTDDSIYRDMSSFKSRNSNNGFPESPINEVIGLLREALSRCDEDMKPMIREAVKTLSSNELYTPQLSKMKDSDRLNNGYYDGLIRVQPSLSRQRKRSVVDAFHTNKKVTDNNRRRISTDVKNALENETSWDFDIIHLERITDHHALTYLGMKIFDKWKVQEHLNCSRDILGRWFQVIESHYHNDNSYHNATHAADVLQATSVFLESEVVAEHVVDTHAIAALIAAAIHDLDHPGRGNGYLINTRQHLALLYNDQSVLENHHVALTFQITVPDKNINIFQNMNREEYNGLRQAIVDMVLATDMSRHFEYLTKFQQTLLNLPDEENRESNSLAICRMMIKCADISNPVRQWKISQDWAFRIVNEYFEQTKEEIEKGLPVSLLHFNRETCNVPKTQVGFIDMFVREAFTHWCGFAQIPELLTILEDNYEKWKEQIDSWKASDNMKLLSKHYFPFLSQIILSMCLNFFKRNG</sequence>
<dbReference type="PANTHER" id="PTHR11347">
    <property type="entry name" value="CYCLIC NUCLEOTIDE PHOSPHODIESTERASE"/>
    <property type="match status" value="1"/>
</dbReference>
<feature type="binding site" evidence="8">
    <location>
        <position position="788"/>
    </location>
    <ligand>
        <name>Zn(2+)</name>
        <dbReference type="ChEBI" id="CHEBI:29105"/>
        <label>1</label>
    </ligand>
</feature>
<evidence type="ECO:0000313" key="13">
    <source>
        <dbReference type="Proteomes" id="UP000035681"/>
    </source>
</evidence>
<dbReference type="PROSITE" id="PS51845">
    <property type="entry name" value="PDEASE_I_2"/>
    <property type="match status" value="1"/>
</dbReference>
<comment type="cofactor">
    <cofactor evidence="9">
        <name>a divalent metal cation</name>
        <dbReference type="ChEBI" id="CHEBI:60240"/>
    </cofactor>
    <text evidence="9">Binds 2 divalent metal cations per subunit. Site 1 may preferentially bind zinc ions, while site 2 has a preference for magnesium and/or manganese ions.</text>
</comment>
<evidence type="ECO:0000256" key="1">
    <source>
        <dbReference type="ARBA" id="ARBA00004703"/>
    </source>
</evidence>
<dbReference type="PROSITE" id="PS50112">
    <property type="entry name" value="PAS"/>
    <property type="match status" value="1"/>
</dbReference>
<feature type="domain" description="PDEase" evidence="12">
    <location>
        <begin position="559"/>
        <end position="882"/>
    </location>
</feature>
<evidence type="ECO:0000313" key="14">
    <source>
        <dbReference type="WBParaSite" id="TCONS_00011083.p1"/>
    </source>
</evidence>
<dbReference type="Gene3D" id="1.10.1300.10">
    <property type="entry name" value="3'5'-cyclic nucleotide phosphodiesterase, catalytic domain"/>
    <property type="match status" value="1"/>
</dbReference>
<feature type="binding site" evidence="8">
    <location>
        <position position="676"/>
    </location>
    <ligand>
        <name>Zn(2+)</name>
        <dbReference type="ChEBI" id="CHEBI:29105"/>
        <label>2</label>
    </ligand>
</feature>
<evidence type="ECO:0000256" key="3">
    <source>
        <dbReference type="ARBA" id="ARBA00022723"/>
    </source>
</evidence>
<dbReference type="SMART" id="SM00471">
    <property type="entry name" value="HDc"/>
    <property type="match status" value="1"/>
</dbReference>
<accession>A0AAF5DGW2</accession>
<keyword evidence="13" id="KW-1185">Reference proteome</keyword>
<dbReference type="PROSITE" id="PS00126">
    <property type="entry name" value="PDEASE_I_1"/>
    <property type="match status" value="1"/>
</dbReference>
<feature type="active site" description="Proton donor" evidence="6">
    <location>
        <position position="635"/>
    </location>
</feature>
<dbReference type="InterPro" id="IPR023088">
    <property type="entry name" value="PDEase"/>
</dbReference>
<keyword evidence="4 9" id="KW-0378">Hydrolase</keyword>
<keyword evidence="3 8" id="KW-0479">Metal-binding</keyword>
<dbReference type="EC" id="3.1.4.-" evidence="9"/>
<evidence type="ECO:0000256" key="2">
    <source>
        <dbReference type="ARBA" id="ARBA00006437"/>
    </source>
</evidence>
<feature type="compositionally biased region" description="Basic and acidic residues" evidence="10">
    <location>
        <begin position="122"/>
        <end position="133"/>
    </location>
</feature>
<dbReference type="Proteomes" id="UP000035681">
    <property type="component" value="Unplaced"/>
</dbReference>
<feature type="region of interest" description="Disordered" evidence="10">
    <location>
        <begin position="105"/>
        <end position="138"/>
    </location>
</feature>
<feature type="binding site" evidence="8">
    <location>
        <position position="639"/>
    </location>
    <ligand>
        <name>Zn(2+)</name>
        <dbReference type="ChEBI" id="CHEBI:29105"/>
        <label>1</label>
    </ligand>
</feature>
<feature type="region of interest" description="Disordered" evidence="10">
    <location>
        <begin position="40"/>
        <end position="60"/>
    </location>
</feature>
<feature type="domain" description="PAS" evidence="11">
    <location>
        <begin position="297"/>
        <end position="343"/>
    </location>
</feature>
<dbReference type="InterPro" id="IPR036971">
    <property type="entry name" value="PDEase_catalytic_dom_sf"/>
</dbReference>
<dbReference type="InterPro" id="IPR003607">
    <property type="entry name" value="HD/PDEase_dom"/>
</dbReference>
<dbReference type="SUPFAM" id="SSF109604">
    <property type="entry name" value="HD-domain/PDEase-like"/>
    <property type="match status" value="1"/>
</dbReference>
<dbReference type="GO" id="GO:0046872">
    <property type="term" value="F:metal ion binding"/>
    <property type="evidence" value="ECO:0007669"/>
    <property type="project" value="UniProtKB-KW"/>
</dbReference>
<evidence type="ECO:0000256" key="4">
    <source>
        <dbReference type="ARBA" id="ARBA00022801"/>
    </source>
</evidence>
<dbReference type="GO" id="GO:0007165">
    <property type="term" value="P:signal transduction"/>
    <property type="evidence" value="ECO:0007669"/>
    <property type="project" value="InterPro"/>
</dbReference>
<feature type="binding site" evidence="7">
    <location>
        <begin position="635"/>
        <end position="639"/>
    </location>
    <ligand>
        <name>AMP</name>
        <dbReference type="ChEBI" id="CHEBI:456215"/>
    </ligand>
</feature>
<dbReference type="AlphaFoldDB" id="A0AAF5DGW2"/>
<name>A0AAF5DGW2_STRER</name>
<evidence type="ECO:0000256" key="10">
    <source>
        <dbReference type="SAM" id="MobiDB-lite"/>
    </source>
</evidence>
<evidence type="ECO:0000256" key="6">
    <source>
        <dbReference type="PIRSR" id="PIRSR623088-1"/>
    </source>
</evidence>
<dbReference type="GO" id="GO:0004114">
    <property type="term" value="F:3',5'-cyclic-nucleotide phosphodiesterase activity"/>
    <property type="evidence" value="ECO:0007669"/>
    <property type="project" value="InterPro"/>
</dbReference>
<comment type="pathway">
    <text evidence="1">Purine metabolism; 3',5'-cyclic AMP degradation; AMP from 3',5'-cyclic AMP: step 1/1.</text>
</comment>
<feature type="binding site" evidence="8">
    <location>
        <position position="675"/>
    </location>
    <ligand>
        <name>Zn(2+)</name>
        <dbReference type="ChEBI" id="CHEBI:29105"/>
        <label>1</label>
    </ligand>
</feature>
<feature type="binding site" evidence="7">
    <location>
        <position position="788"/>
    </location>
    <ligand>
        <name>AMP</name>
        <dbReference type="ChEBI" id="CHEBI:456215"/>
    </ligand>
</feature>
<feature type="binding site" evidence="8">
    <location>
        <position position="676"/>
    </location>
    <ligand>
        <name>Zn(2+)</name>
        <dbReference type="ChEBI" id="CHEBI:29105"/>
        <label>1</label>
    </ligand>
</feature>
<organism evidence="13 14">
    <name type="scientific">Strongyloides stercoralis</name>
    <name type="common">Threadworm</name>
    <dbReference type="NCBI Taxonomy" id="6248"/>
    <lineage>
        <taxon>Eukaryota</taxon>
        <taxon>Metazoa</taxon>
        <taxon>Ecdysozoa</taxon>
        <taxon>Nematoda</taxon>
        <taxon>Chromadorea</taxon>
        <taxon>Rhabditida</taxon>
        <taxon>Tylenchina</taxon>
        <taxon>Panagrolaimomorpha</taxon>
        <taxon>Strongyloidoidea</taxon>
        <taxon>Strongyloididae</taxon>
        <taxon>Strongyloides</taxon>
    </lineage>
</organism>
<feature type="compositionally biased region" description="Polar residues" evidence="10">
    <location>
        <begin position="110"/>
        <end position="121"/>
    </location>
</feature>
<proteinExistence type="inferred from homology"/>
<evidence type="ECO:0000259" key="12">
    <source>
        <dbReference type="PROSITE" id="PS51845"/>
    </source>
</evidence>
<feature type="binding site" evidence="7">
    <location>
        <position position="840"/>
    </location>
    <ligand>
        <name>AMP</name>
        <dbReference type="ChEBI" id="CHEBI:456215"/>
    </ligand>
</feature>